<feature type="compositionally biased region" description="Basic residues" evidence="1">
    <location>
        <begin position="435"/>
        <end position="444"/>
    </location>
</feature>
<dbReference type="Pfam" id="PF11955">
    <property type="entry name" value="PORR"/>
    <property type="match status" value="1"/>
</dbReference>
<sequence>MLIAAKNEARPISMSPIHLLFRSLPDQRPQRLFHGRSFSDTAVKWVRDRGLDHTVEREKNLMPMISVKNFIKSEPSKSLPISIITQNRESLNIPIRPIEFVRKYPTVFEEFLPGGIGVQPHVRLTAQVLDLDLDEQLMYQSESYKQQVADRLLKLLMLCRTNKIPLSILDRLKWDLGLPQDYERSIVPDFPDYFRIMGAKNSSSDSRVLEVVCWNSELSTSVMEKKAMSAVSGYTKGMPIAFPMQCLDMDKKLKKWVDEWQKLPYFTPYENAAHLPPKSDEADKWAVAVLHEFLHILVPKKTEKDNVLCLGEYLGLRSRFKRALLQHPGIFYISNKIDTHTVVLREGYKRGSLVESHPLMDMRSRYIHLMHTEKEDNKSISVPGGSKSTQKMKQQSCDSGGKGEEEEENEGKVSLSDNDEEIEDDDENEKDYRKDHRGRSRRTKLNVEGNRGRSRRTNSNVEGHIRKPERGRSAQIEDDEEDENEKDYRKGVASNRGRSRRTNSNVEGHIRKPERGRSAEIEDDEEDENETEKDNRKGVANNRGRSRITKLNVEGNRGRSRRTNSNVEGYIRKPEIGRSAVKHSDKSKEKYSPRIPRRTELLTEKRDARNSGISSRERSNNFTSRRRSKPEVASI</sequence>
<feature type="compositionally biased region" description="Acidic residues" evidence="1">
    <location>
        <begin position="476"/>
        <end position="485"/>
    </location>
</feature>
<reference evidence="3" key="1">
    <citation type="submission" date="2020-03" db="EMBL/GenBank/DDBJ databases">
        <title>A high-quality chromosome-level genome assembly of a woody plant with both climbing and erect habits, Rhamnella rubrinervis.</title>
        <authorList>
            <person name="Lu Z."/>
            <person name="Yang Y."/>
            <person name="Zhu X."/>
            <person name="Sun Y."/>
        </authorList>
    </citation>
    <scope>NUCLEOTIDE SEQUENCE</scope>
    <source>
        <strain evidence="3">BYM</strain>
        <tissue evidence="3">Leaf</tissue>
    </source>
</reference>
<feature type="domain" description="PORR" evidence="2">
    <location>
        <begin position="46"/>
        <end position="374"/>
    </location>
</feature>
<comment type="caution">
    <text evidence="3">The sequence shown here is derived from an EMBL/GenBank/DDBJ whole genome shotgun (WGS) entry which is preliminary data.</text>
</comment>
<feature type="compositionally biased region" description="Basic and acidic residues" evidence="1">
    <location>
        <begin position="508"/>
        <end position="520"/>
    </location>
</feature>
<feature type="compositionally biased region" description="Basic and acidic residues" evidence="1">
    <location>
        <begin position="570"/>
        <end position="619"/>
    </location>
</feature>
<dbReference type="PANTHER" id="PTHR31476:SF16">
    <property type="entry name" value="F14O23.23 PROTEIN"/>
    <property type="match status" value="1"/>
</dbReference>
<feature type="region of interest" description="Disordered" evidence="1">
    <location>
        <begin position="373"/>
        <end position="635"/>
    </location>
</feature>
<dbReference type="AlphaFoldDB" id="A0A8K0H7Y1"/>
<evidence type="ECO:0000256" key="1">
    <source>
        <dbReference type="SAM" id="MobiDB-lite"/>
    </source>
</evidence>
<dbReference type="EMBL" id="VOIH02000005">
    <property type="protein sequence ID" value="KAF3447370.1"/>
    <property type="molecule type" value="Genomic_DNA"/>
</dbReference>
<evidence type="ECO:0000259" key="2">
    <source>
        <dbReference type="Pfam" id="PF11955"/>
    </source>
</evidence>
<dbReference type="GO" id="GO:0003723">
    <property type="term" value="F:RNA binding"/>
    <property type="evidence" value="ECO:0007669"/>
    <property type="project" value="InterPro"/>
</dbReference>
<dbReference type="Proteomes" id="UP000796880">
    <property type="component" value="Unassembled WGS sequence"/>
</dbReference>
<dbReference type="InterPro" id="IPR045040">
    <property type="entry name" value="PORR_fam"/>
</dbReference>
<feature type="compositionally biased region" description="Polar residues" evidence="1">
    <location>
        <begin position="386"/>
        <end position="398"/>
    </location>
</feature>
<keyword evidence="4" id="KW-1185">Reference proteome</keyword>
<accession>A0A8K0H7Y1</accession>
<dbReference type="OrthoDB" id="1892230at2759"/>
<gene>
    <name evidence="3" type="ORF">FNV43_RR12556</name>
</gene>
<dbReference type="PANTHER" id="PTHR31476">
    <property type="entry name" value="PROTEIN WHAT'S THIS FACTOR 1 HOMOLOG, CHLOROPLASTIC"/>
    <property type="match status" value="1"/>
</dbReference>
<proteinExistence type="predicted"/>
<feature type="compositionally biased region" description="Basic and acidic residues" evidence="1">
    <location>
        <begin position="463"/>
        <end position="472"/>
    </location>
</feature>
<name>A0A8K0H7Y1_9ROSA</name>
<evidence type="ECO:0000313" key="3">
    <source>
        <dbReference type="EMBL" id="KAF3447370.1"/>
    </source>
</evidence>
<feature type="compositionally biased region" description="Acidic residues" evidence="1">
    <location>
        <begin position="521"/>
        <end position="531"/>
    </location>
</feature>
<organism evidence="3 4">
    <name type="scientific">Rhamnella rubrinervis</name>
    <dbReference type="NCBI Taxonomy" id="2594499"/>
    <lineage>
        <taxon>Eukaryota</taxon>
        <taxon>Viridiplantae</taxon>
        <taxon>Streptophyta</taxon>
        <taxon>Embryophyta</taxon>
        <taxon>Tracheophyta</taxon>
        <taxon>Spermatophyta</taxon>
        <taxon>Magnoliopsida</taxon>
        <taxon>eudicotyledons</taxon>
        <taxon>Gunneridae</taxon>
        <taxon>Pentapetalae</taxon>
        <taxon>rosids</taxon>
        <taxon>fabids</taxon>
        <taxon>Rosales</taxon>
        <taxon>Rhamnaceae</taxon>
        <taxon>rhamnoid group</taxon>
        <taxon>Rhamneae</taxon>
        <taxon>Rhamnella</taxon>
    </lineage>
</organism>
<protein>
    <recommendedName>
        <fullName evidence="2">PORR domain-containing protein</fullName>
    </recommendedName>
</protein>
<dbReference type="InterPro" id="IPR021099">
    <property type="entry name" value="PORR_domain"/>
</dbReference>
<feature type="compositionally biased region" description="Acidic residues" evidence="1">
    <location>
        <begin position="417"/>
        <end position="429"/>
    </location>
</feature>
<evidence type="ECO:0000313" key="4">
    <source>
        <dbReference type="Proteomes" id="UP000796880"/>
    </source>
</evidence>